<keyword evidence="3" id="KW-1185">Reference proteome</keyword>
<gene>
    <name evidence="2" type="ORF">M2350_000808</name>
</gene>
<keyword evidence="1" id="KW-1133">Transmembrane helix</keyword>
<dbReference type="RefSeq" id="WP_259094162.1">
    <property type="nucleotide sequence ID" value="NZ_CP130454.1"/>
</dbReference>
<dbReference type="EMBL" id="JANUCP010000001">
    <property type="protein sequence ID" value="MCS3918411.1"/>
    <property type="molecule type" value="Genomic_DNA"/>
</dbReference>
<feature type="transmembrane region" description="Helical" evidence="1">
    <location>
        <begin position="516"/>
        <end position="538"/>
    </location>
</feature>
<name>A0ABT2EKJ2_9BACT</name>
<feature type="transmembrane region" description="Helical" evidence="1">
    <location>
        <begin position="203"/>
        <end position="220"/>
    </location>
</feature>
<accession>A0ABT2EKJ2</accession>
<feature type="transmembrane region" description="Helical" evidence="1">
    <location>
        <begin position="312"/>
        <end position="333"/>
    </location>
</feature>
<keyword evidence="1" id="KW-0472">Membrane</keyword>
<feature type="transmembrane region" description="Helical" evidence="1">
    <location>
        <begin position="353"/>
        <end position="374"/>
    </location>
</feature>
<dbReference type="Proteomes" id="UP001204798">
    <property type="component" value="Unassembled WGS sequence"/>
</dbReference>
<feature type="transmembrane region" description="Helical" evidence="1">
    <location>
        <begin position="420"/>
        <end position="450"/>
    </location>
</feature>
<protein>
    <recommendedName>
        <fullName evidence="4">ABC transporter permease</fullName>
    </recommendedName>
</protein>
<reference evidence="2 3" key="1">
    <citation type="submission" date="2022-08" db="EMBL/GenBank/DDBJ databases">
        <title>Bacterial and archaeal communities from various locations to study Microbial Dark Matter (Phase II).</title>
        <authorList>
            <person name="Stepanauskas R."/>
        </authorList>
    </citation>
    <scope>NUCLEOTIDE SEQUENCE [LARGE SCALE GENOMIC DNA]</scope>
    <source>
        <strain evidence="2 3">PD1</strain>
    </source>
</reference>
<feature type="transmembrane region" description="Helical" evidence="1">
    <location>
        <begin position="462"/>
        <end position="480"/>
    </location>
</feature>
<proteinExistence type="predicted"/>
<organism evidence="2 3">
    <name type="scientific">Candidatus Fervidibacter sacchari</name>
    <dbReference type="NCBI Taxonomy" id="1448929"/>
    <lineage>
        <taxon>Bacteria</taxon>
        <taxon>Candidatus Fervidibacterota</taxon>
        <taxon>Candidatus Fervidibacter</taxon>
    </lineage>
</organism>
<evidence type="ECO:0000313" key="2">
    <source>
        <dbReference type="EMBL" id="MCS3918411.1"/>
    </source>
</evidence>
<sequence>MGNYWRFESNPFWHHEWKDFDAEVFIRDIRGLIAGAIAVQIGLASFFLIDQASPFWAGTNLFLVAMISHFIALNYIDRRIPRRSFVDDAQRGSLDFLRLLPVSSYELVIARKLPFWFLRLFVAGLWSPLYAAAFALLGLPIATAIPFSLLLGTSGWMEIFGLILLFFLPVPASVSLPLLFLLATLWSSEGIQRLGSAPPERRVFFAAAWTVLLTLGIIAMQFQGVEKGSGGFHFFAPQPFYGTALTPIWATFWLMAAVGWARVDRLARWLETPKGLRRFYFAPSLFAFLFLSQGYLWGWLKQVRHWQPADCFAASASFTFAFAGVLHWLWFNWAWAEKTPPEKPPMAWLAETFAWRLVSVFVPLLGCWLTSLPISKLDITFLHVWLFVSVADAFSLALTRSLVLRGMVQWRIKGLELLSSFAIVPLIGFVLKLPLFVAFSPSLALLVLGWQLALSPINPLRVGWLLFSITLPNIPLWMAAAMPPARLILLWLVWQLVNAPVALVQQNFGVAKIAHLFAFVTRFGEFAFVLPAIERLLLTRSQNPVFRHMVAATRWRYGWLPYLAAFAFGLFVPSLTAVVFFAFLLIFVPTFWFATYLTVHSYLRKLHQTGELWQWLITPLPSATIVNGWRYGGWWWQFRWLALFLWLFIGGCLGGGFSRLPQVWLWLISTPLLVLATVIAALIFASMVMGAVPIAIVDAFREPRRAFSTQGQKWSKGKALRLAGLMSILVGISVGTCGFLWFIAPFVGLAMTSTSIDPAVRSLEHIRKAPMDKLP</sequence>
<feature type="transmembrane region" description="Helical" evidence="1">
    <location>
        <begin position="240"/>
        <end position="258"/>
    </location>
</feature>
<feature type="transmembrane region" description="Helical" evidence="1">
    <location>
        <begin position="612"/>
        <end position="629"/>
    </location>
</feature>
<feature type="transmembrane region" description="Helical" evidence="1">
    <location>
        <begin position="559"/>
        <end position="592"/>
    </location>
</feature>
<keyword evidence="1" id="KW-0812">Transmembrane</keyword>
<feature type="transmembrane region" description="Helical" evidence="1">
    <location>
        <begin position="279"/>
        <end position="300"/>
    </location>
</feature>
<comment type="caution">
    <text evidence="2">The sequence shown here is derived from an EMBL/GenBank/DDBJ whole genome shotgun (WGS) entry which is preliminary data.</text>
</comment>
<feature type="transmembrane region" description="Helical" evidence="1">
    <location>
        <begin position="380"/>
        <end position="399"/>
    </location>
</feature>
<feature type="transmembrane region" description="Helical" evidence="1">
    <location>
        <begin position="159"/>
        <end position="182"/>
    </location>
</feature>
<feature type="transmembrane region" description="Helical" evidence="1">
    <location>
        <begin position="720"/>
        <end position="744"/>
    </location>
</feature>
<evidence type="ECO:0000313" key="3">
    <source>
        <dbReference type="Proteomes" id="UP001204798"/>
    </source>
</evidence>
<feature type="transmembrane region" description="Helical" evidence="1">
    <location>
        <begin position="487"/>
        <end position="504"/>
    </location>
</feature>
<feature type="transmembrane region" description="Helical" evidence="1">
    <location>
        <begin position="641"/>
        <end position="660"/>
    </location>
</feature>
<feature type="transmembrane region" description="Helical" evidence="1">
    <location>
        <begin position="116"/>
        <end position="139"/>
    </location>
</feature>
<evidence type="ECO:0008006" key="4">
    <source>
        <dbReference type="Google" id="ProtNLM"/>
    </source>
</evidence>
<feature type="transmembrane region" description="Helical" evidence="1">
    <location>
        <begin position="55"/>
        <end position="76"/>
    </location>
</feature>
<evidence type="ECO:0000256" key="1">
    <source>
        <dbReference type="SAM" id="Phobius"/>
    </source>
</evidence>
<feature type="transmembrane region" description="Helical" evidence="1">
    <location>
        <begin position="672"/>
        <end position="700"/>
    </location>
</feature>
<feature type="transmembrane region" description="Helical" evidence="1">
    <location>
        <begin position="31"/>
        <end position="49"/>
    </location>
</feature>